<dbReference type="AlphaFoldDB" id="A0A3A1U3T9"/>
<evidence type="ECO:0008006" key="3">
    <source>
        <dbReference type="Google" id="ProtNLM"/>
    </source>
</evidence>
<name>A0A3A1U3T9_9MICO</name>
<dbReference type="EMBL" id="QXTG01000001">
    <property type="protein sequence ID" value="RIX31191.1"/>
    <property type="molecule type" value="Genomic_DNA"/>
</dbReference>
<dbReference type="Proteomes" id="UP000265742">
    <property type="component" value="Unassembled WGS sequence"/>
</dbReference>
<comment type="caution">
    <text evidence="1">The sequence shown here is derived from an EMBL/GenBank/DDBJ whole genome shotgun (WGS) entry which is preliminary data.</text>
</comment>
<dbReference type="OrthoDB" id="5517693at2"/>
<sequence length="335" mass="36379">MQTSDAPVVDPWRLEILVVSGGTRSSSERSSISRDVAAGLLLRLCPRGYVERSAFEALTPEQQHLVRLRAVTATSPRPVVVSHWSAAVVHGLPVLRSRAAAVHVTVPEDDDRHRTGVVTHHFLVEDEEVVLIGDLLVTGVGRTVVDVAGASSFEEGVMAADAALLAGLPRETLEAAADLAGERRASRRIEDVVAFAHPGGESAAESRFRASAMRLGLEVPVLQRPVRVRDGEVFLDGWFRSADAGVEVDGEQKYLDAAMAPQGPARAVIREKRREDDVRLEVRALVRIGWVQSGSPAALRVVLARVGVRPTNPRTAFAAYCEQARLARPRRRSRT</sequence>
<protein>
    <recommendedName>
        <fullName evidence="3">AbiEi antitoxin C-terminal domain-containing protein</fullName>
    </recommendedName>
</protein>
<keyword evidence="2" id="KW-1185">Reference proteome</keyword>
<dbReference type="RefSeq" id="WP_119481553.1">
    <property type="nucleotide sequence ID" value="NZ_QXTG01000001.1"/>
</dbReference>
<organism evidence="1 2">
    <name type="scientific">Amnibacterium setariae</name>
    <dbReference type="NCBI Taxonomy" id="2306585"/>
    <lineage>
        <taxon>Bacteria</taxon>
        <taxon>Bacillati</taxon>
        <taxon>Actinomycetota</taxon>
        <taxon>Actinomycetes</taxon>
        <taxon>Micrococcales</taxon>
        <taxon>Microbacteriaceae</taxon>
        <taxon>Amnibacterium</taxon>
    </lineage>
</organism>
<evidence type="ECO:0000313" key="1">
    <source>
        <dbReference type="EMBL" id="RIX31191.1"/>
    </source>
</evidence>
<reference evidence="2" key="1">
    <citation type="submission" date="2018-09" db="EMBL/GenBank/DDBJ databases">
        <authorList>
            <person name="Kim I."/>
        </authorList>
    </citation>
    <scope>NUCLEOTIDE SEQUENCE [LARGE SCALE GENOMIC DNA]</scope>
    <source>
        <strain evidence="2">DD4a</strain>
    </source>
</reference>
<gene>
    <name evidence="1" type="ORF">D1781_07480</name>
</gene>
<evidence type="ECO:0000313" key="2">
    <source>
        <dbReference type="Proteomes" id="UP000265742"/>
    </source>
</evidence>
<accession>A0A3A1U3T9</accession>
<proteinExistence type="predicted"/>